<feature type="compositionally biased region" description="Basic and acidic residues" evidence="1">
    <location>
        <begin position="1"/>
        <end position="28"/>
    </location>
</feature>
<accession>A0AA36CRQ1</accession>
<evidence type="ECO:0000313" key="4">
    <source>
        <dbReference type="Proteomes" id="UP001177023"/>
    </source>
</evidence>
<dbReference type="Pfam" id="PF04419">
    <property type="entry name" value="SERF-like_N"/>
    <property type="match status" value="1"/>
</dbReference>
<organism evidence="3 4">
    <name type="scientific">Mesorhabditis spiculigera</name>
    <dbReference type="NCBI Taxonomy" id="96644"/>
    <lineage>
        <taxon>Eukaryota</taxon>
        <taxon>Metazoa</taxon>
        <taxon>Ecdysozoa</taxon>
        <taxon>Nematoda</taxon>
        <taxon>Chromadorea</taxon>
        <taxon>Rhabditida</taxon>
        <taxon>Rhabditina</taxon>
        <taxon>Rhabditomorpha</taxon>
        <taxon>Rhabditoidea</taxon>
        <taxon>Rhabditidae</taxon>
        <taxon>Mesorhabditinae</taxon>
        <taxon>Mesorhabditis</taxon>
    </lineage>
</organism>
<evidence type="ECO:0000259" key="2">
    <source>
        <dbReference type="Pfam" id="PF04419"/>
    </source>
</evidence>
<feature type="domain" description="Small EDRK-rich factor-like N-terminal" evidence="2">
    <location>
        <begin position="1"/>
        <end position="26"/>
    </location>
</feature>
<comment type="caution">
    <text evidence="3">The sequence shown here is derived from an EMBL/GenBank/DDBJ whole genome shotgun (WGS) entry which is preliminary data.</text>
</comment>
<dbReference type="AlphaFoldDB" id="A0AA36CRQ1"/>
<feature type="region of interest" description="Disordered" evidence="1">
    <location>
        <begin position="1"/>
        <end position="82"/>
    </location>
</feature>
<keyword evidence="4" id="KW-1185">Reference proteome</keyword>
<dbReference type="Proteomes" id="UP001177023">
    <property type="component" value="Unassembled WGS sequence"/>
</dbReference>
<name>A0AA36CRQ1_9BILA</name>
<proteinExistence type="predicted"/>
<feature type="non-terminal residue" evidence="3">
    <location>
        <position position="1"/>
    </location>
</feature>
<feature type="compositionally biased region" description="Basic and acidic residues" evidence="1">
    <location>
        <begin position="41"/>
        <end position="66"/>
    </location>
</feature>
<evidence type="ECO:0000256" key="1">
    <source>
        <dbReference type="SAM" id="MobiDB-lite"/>
    </source>
</evidence>
<evidence type="ECO:0000313" key="3">
    <source>
        <dbReference type="EMBL" id="CAJ0574075.1"/>
    </source>
</evidence>
<reference evidence="3" key="1">
    <citation type="submission" date="2023-06" db="EMBL/GenBank/DDBJ databases">
        <authorList>
            <person name="Delattre M."/>
        </authorList>
    </citation>
    <scope>NUCLEOTIDE SEQUENCE</scope>
    <source>
        <strain evidence="3">AF72</strain>
    </source>
</reference>
<dbReference type="InterPro" id="IPR007513">
    <property type="entry name" value="SERF-like_N"/>
</dbReference>
<gene>
    <name evidence="3" type="ORF">MSPICULIGERA_LOCUS12416</name>
</gene>
<sequence>MTRGNQRDLARAKNLKKQQEQAKRKGTAEKGANAGASLDTRMNRDADVMRKKQELAAQKKAEEEAAKQGSTTKVAKIDPLAL</sequence>
<protein>
    <recommendedName>
        <fullName evidence="2">Small EDRK-rich factor-like N-terminal domain-containing protein</fullName>
    </recommendedName>
</protein>
<dbReference type="EMBL" id="CATQJA010002626">
    <property type="protein sequence ID" value="CAJ0574075.1"/>
    <property type="molecule type" value="Genomic_DNA"/>
</dbReference>